<sequence>MDREREKERDRMFSLDTSSQHLLFDMRFQLCLFLLIMYMYTLSNTWKPTILS</sequence>
<feature type="transmembrane region" description="Helical" evidence="1">
    <location>
        <begin position="21"/>
        <end position="40"/>
    </location>
</feature>
<gene>
    <name evidence="2" type="primary">ORF199648</name>
</gene>
<dbReference type="EMBL" id="HACG01047340">
    <property type="protein sequence ID" value="CEK94205.1"/>
    <property type="molecule type" value="Transcribed_RNA"/>
</dbReference>
<evidence type="ECO:0000256" key="1">
    <source>
        <dbReference type="SAM" id="Phobius"/>
    </source>
</evidence>
<evidence type="ECO:0000313" key="2">
    <source>
        <dbReference type="EMBL" id="CEK94205.1"/>
    </source>
</evidence>
<keyword evidence="1" id="KW-0472">Membrane</keyword>
<organism evidence="2">
    <name type="scientific">Arion vulgaris</name>
    <dbReference type="NCBI Taxonomy" id="1028688"/>
    <lineage>
        <taxon>Eukaryota</taxon>
        <taxon>Metazoa</taxon>
        <taxon>Spiralia</taxon>
        <taxon>Lophotrochozoa</taxon>
        <taxon>Mollusca</taxon>
        <taxon>Gastropoda</taxon>
        <taxon>Heterobranchia</taxon>
        <taxon>Euthyneura</taxon>
        <taxon>Panpulmonata</taxon>
        <taxon>Eupulmonata</taxon>
        <taxon>Stylommatophora</taxon>
        <taxon>Helicina</taxon>
        <taxon>Arionoidea</taxon>
        <taxon>Arionidae</taxon>
        <taxon>Arion</taxon>
    </lineage>
</organism>
<reference evidence="2" key="1">
    <citation type="submission" date="2014-12" db="EMBL/GenBank/DDBJ databases">
        <title>Insight into the proteome of Arion vulgaris.</title>
        <authorList>
            <person name="Aradska J."/>
            <person name="Bulat T."/>
            <person name="Smidak R."/>
            <person name="Sarate P."/>
            <person name="Gangsoo J."/>
            <person name="Sialana F."/>
            <person name="Bilban M."/>
            <person name="Lubec G."/>
        </authorList>
    </citation>
    <scope>NUCLEOTIDE SEQUENCE</scope>
    <source>
        <tissue evidence="2">Skin</tissue>
    </source>
</reference>
<keyword evidence="1" id="KW-1133">Transmembrane helix</keyword>
<accession>A0A0B7BPV6</accession>
<dbReference type="AlphaFoldDB" id="A0A0B7BPV6"/>
<keyword evidence="1" id="KW-0812">Transmembrane</keyword>
<proteinExistence type="predicted"/>
<protein>
    <submittedName>
        <fullName evidence="2">Uncharacterized protein</fullName>
    </submittedName>
</protein>
<name>A0A0B7BPV6_9EUPU</name>